<proteinExistence type="predicted"/>
<reference evidence="1" key="1">
    <citation type="submission" date="2020-10" db="EMBL/GenBank/DDBJ databases">
        <authorList>
            <person name="Castelo-Branco R."/>
            <person name="Eusebio N."/>
            <person name="Adriana R."/>
            <person name="Vieira A."/>
            <person name="Brugerolle De Fraissinette N."/>
            <person name="Rezende De Castro R."/>
            <person name="Schneider M.P."/>
            <person name="Vasconcelos V."/>
            <person name="Leao P.N."/>
        </authorList>
    </citation>
    <scope>NUCLEOTIDE SEQUENCE</scope>
    <source>
        <strain evidence="1">LEGE 06105</strain>
    </source>
</reference>
<gene>
    <name evidence="1" type="ORF">IQ247_05220</name>
</gene>
<dbReference type="EMBL" id="JADEWL010000010">
    <property type="protein sequence ID" value="MBE9212117.1"/>
    <property type="molecule type" value="Genomic_DNA"/>
</dbReference>
<dbReference type="Proteomes" id="UP000620559">
    <property type="component" value="Unassembled WGS sequence"/>
</dbReference>
<keyword evidence="2" id="KW-1185">Reference proteome</keyword>
<organism evidence="1 2">
    <name type="scientific">Plectonema cf. radiosum LEGE 06105</name>
    <dbReference type="NCBI Taxonomy" id="945769"/>
    <lineage>
        <taxon>Bacteria</taxon>
        <taxon>Bacillati</taxon>
        <taxon>Cyanobacteriota</taxon>
        <taxon>Cyanophyceae</taxon>
        <taxon>Oscillatoriophycideae</taxon>
        <taxon>Oscillatoriales</taxon>
        <taxon>Microcoleaceae</taxon>
        <taxon>Plectonema</taxon>
    </lineage>
</organism>
<name>A0A8J7F029_9CYAN</name>
<evidence type="ECO:0000313" key="2">
    <source>
        <dbReference type="Proteomes" id="UP000620559"/>
    </source>
</evidence>
<dbReference type="AlphaFoldDB" id="A0A8J7F029"/>
<sequence length="72" mass="8450">MTVYQFHDEYSLAEVTDKLGKQALQLGLIPSFTVRFFPDNREYFISHDNKSEALTPEEAYLYFKKLVEQANN</sequence>
<dbReference type="RefSeq" id="WP_193917748.1">
    <property type="nucleotide sequence ID" value="NZ_JADEWL010000010.1"/>
</dbReference>
<protein>
    <submittedName>
        <fullName evidence="1">Uncharacterized protein</fullName>
    </submittedName>
</protein>
<accession>A0A8J7F029</accession>
<evidence type="ECO:0000313" key="1">
    <source>
        <dbReference type="EMBL" id="MBE9212117.1"/>
    </source>
</evidence>
<comment type="caution">
    <text evidence="1">The sequence shown here is derived from an EMBL/GenBank/DDBJ whole genome shotgun (WGS) entry which is preliminary data.</text>
</comment>